<keyword evidence="1" id="KW-0472">Membrane</keyword>
<feature type="transmembrane region" description="Helical" evidence="1">
    <location>
        <begin position="52"/>
        <end position="71"/>
    </location>
</feature>
<gene>
    <name evidence="2" type="ORF">Pflav_039210</name>
</gene>
<keyword evidence="3" id="KW-1185">Reference proteome</keyword>
<feature type="transmembrane region" description="Helical" evidence="1">
    <location>
        <begin position="78"/>
        <end position="99"/>
    </location>
</feature>
<dbReference type="AlphaFoldDB" id="A0A6F8XUU4"/>
<dbReference type="RefSeq" id="WP_173037265.1">
    <property type="nucleotide sequence ID" value="NZ_AP022870.1"/>
</dbReference>
<feature type="transmembrane region" description="Helical" evidence="1">
    <location>
        <begin position="105"/>
        <end position="125"/>
    </location>
</feature>
<proteinExistence type="predicted"/>
<evidence type="ECO:0000313" key="3">
    <source>
        <dbReference type="Proteomes" id="UP000502508"/>
    </source>
</evidence>
<reference evidence="2 3" key="1">
    <citation type="submission" date="2020-03" db="EMBL/GenBank/DDBJ databases">
        <title>Whole genome shotgun sequence of Phytohabitans flavus NBRC 107702.</title>
        <authorList>
            <person name="Komaki H."/>
            <person name="Tamura T."/>
        </authorList>
    </citation>
    <scope>NUCLEOTIDE SEQUENCE [LARGE SCALE GENOMIC DNA]</scope>
    <source>
        <strain evidence="2 3">NBRC 107702</strain>
    </source>
</reference>
<dbReference type="EMBL" id="AP022870">
    <property type="protein sequence ID" value="BCB77511.1"/>
    <property type="molecule type" value="Genomic_DNA"/>
</dbReference>
<evidence type="ECO:0000256" key="1">
    <source>
        <dbReference type="SAM" id="Phobius"/>
    </source>
</evidence>
<keyword evidence="1" id="KW-0812">Transmembrane</keyword>
<dbReference type="Pfam" id="PF19545">
    <property type="entry name" value="DUF6069"/>
    <property type="match status" value="1"/>
</dbReference>
<dbReference type="Proteomes" id="UP000502508">
    <property type="component" value="Chromosome"/>
</dbReference>
<organism evidence="2 3">
    <name type="scientific">Phytohabitans flavus</name>
    <dbReference type="NCBI Taxonomy" id="1076124"/>
    <lineage>
        <taxon>Bacteria</taxon>
        <taxon>Bacillati</taxon>
        <taxon>Actinomycetota</taxon>
        <taxon>Actinomycetes</taxon>
        <taxon>Micromonosporales</taxon>
        <taxon>Micromonosporaceae</taxon>
    </lineage>
</organism>
<sequence>MTTTLKPKARPVARTRAVVILVATAATCAIWAVARGLGTDLTANERAVALPAVILTTVLVGLAAWALLAILERATRHAATAWTCVAAVVLVLSLAGPVGGAETTGGTVALAAMHLAAGAVLILGLRRTARR</sequence>
<name>A0A6F8XUU4_9ACTN</name>
<protein>
    <submittedName>
        <fullName evidence="2">Uncharacterized protein</fullName>
    </submittedName>
</protein>
<dbReference type="KEGG" id="pfla:Pflav_039210"/>
<reference evidence="2 3" key="2">
    <citation type="submission" date="2020-03" db="EMBL/GenBank/DDBJ databases">
        <authorList>
            <person name="Ichikawa N."/>
            <person name="Kimura A."/>
            <person name="Kitahashi Y."/>
            <person name="Uohara A."/>
        </authorList>
    </citation>
    <scope>NUCLEOTIDE SEQUENCE [LARGE SCALE GENOMIC DNA]</scope>
    <source>
        <strain evidence="2 3">NBRC 107702</strain>
    </source>
</reference>
<keyword evidence="1" id="KW-1133">Transmembrane helix</keyword>
<dbReference type="InterPro" id="IPR045713">
    <property type="entry name" value="DUF6069"/>
</dbReference>
<evidence type="ECO:0000313" key="2">
    <source>
        <dbReference type="EMBL" id="BCB77511.1"/>
    </source>
</evidence>
<accession>A0A6F8XUU4</accession>